<name>A0A8S1WAB2_PAROT</name>
<comment type="caution">
    <text evidence="1">The sequence shown here is derived from an EMBL/GenBank/DDBJ whole genome shotgun (WGS) entry which is preliminary data.</text>
</comment>
<dbReference type="EMBL" id="CAJJDP010000084">
    <property type="protein sequence ID" value="CAD8185512.1"/>
    <property type="molecule type" value="Genomic_DNA"/>
</dbReference>
<dbReference type="AlphaFoldDB" id="A0A8S1WAB2"/>
<accession>A0A8S1WAB2</accession>
<reference evidence="1" key="1">
    <citation type="submission" date="2021-01" db="EMBL/GenBank/DDBJ databases">
        <authorList>
            <consortium name="Genoscope - CEA"/>
            <person name="William W."/>
        </authorList>
    </citation>
    <scope>NUCLEOTIDE SEQUENCE</scope>
</reference>
<organism evidence="1 2">
    <name type="scientific">Paramecium octaurelia</name>
    <dbReference type="NCBI Taxonomy" id="43137"/>
    <lineage>
        <taxon>Eukaryota</taxon>
        <taxon>Sar</taxon>
        <taxon>Alveolata</taxon>
        <taxon>Ciliophora</taxon>
        <taxon>Intramacronucleata</taxon>
        <taxon>Oligohymenophorea</taxon>
        <taxon>Peniculida</taxon>
        <taxon>Parameciidae</taxon>
        <taxon>Paramecium</taxon>
    </lineage>
</organism>
<evidence type="ECO:0000313" key="1">
    <source>
        <dbReference type="EMBL" id="CAD8185512.1"/>
    </source>
</evidence>
<gene>
    <name evidence="1" type="ORF">POCTA_138.1.T0850212</name>
</gene>
<protein>
    <submittedName>
        <fullName evidence="1">Uncharacterized protein</fullName>
    </submittedName>
</protein>
<evidence type="ECO:0000313" key="2">
    <source>
        <dbReference type="Proteomes" id="UP000683925"/>
    </source>
</evidence>
<keyword evidence="2" id="KW-1185">Reference proteome</keyword>
<dbReference type="OrthoDB" id="309678at2759"/>
<dbReference type="OMA" id="IHTRPKI"/>
<dbReference type="Proteomes" id="UP000683925">
    <property type="component" value="Unassembled WGS sequence"/>
</dbReference>
<proteinExistence type="predicted"/>
<sequence>MHALSIFKQKQEQEIQRARLYEQSLKMKELQKSQILLKSCERMQMLSDRQMQKLRQSQLSVVKHEQNHLRFKSQERDAIHIHTRPKIELGKDAYDEWVKTQRKMQSKEESQKLDKFQAKISKANEIKLMQEQELSSKQKLRIQTQLIKESIHNEQQLKLQKIQKQEYAKLQLL</sequence>